<dbReference type="RefSeq" id="WP_142454493.1">
    <property type="nucleotide sequence ID" value="NZ_FXTP01000008.1"/>
</dbReference>
<dbReference type="Gene3D" id="1.10.10.60">
    <property type="entry name" value="Homeodomain-like"/>
    <property type="match status" value="1"/>
</dbReference>
<dbReference type="SMART" id="SM00342">
    <property type="entry name" value="HTH_ARAC"/>
    <property type="match status" value="1"/>
</dbReference>
<sequence>MGQAVDRCDVAEAIRILEENYLEIRTVSDWATCMGYSRSYFCRCFTKEFGINPKDHLKLYRLRLIKNEIKKDPEAIGYKIAVSTGLPDEKALHKFLANHFDKNLTILREENQAA</sequence>
<dbReference type="Proteomes" id="UP000317557">
    <property type="component" value="Unassembled WGS sequence"/>
</dbReference>
<proteinExistence type="predicted"/>
<keyword evidence="5" id="KW-1185">Reference proteome</keyword>
<dbReference type="GO" id="GO:0043565">
    <property type="term" value="F:sequence-specific DNA binding"/>
    <property type="evidence" value="ECO:0007669"/>
    <property type="project" value="InterPro"/>
</dbReference>
<evidence type="ECO:0000256" key="1">
    <source>
        <dbReference type="ARBA" id="ARBA00023015"/>
    </source>
</evidence>
<dbReference type="OrthoDB" id="9779074at2"/>
<keyword evidence="4" id="KW-0238">DNA-binding</keyword>
<reference evidence="4 5" key="1">
    <citation type="submission" date="2017-05" db="EMBL/GenBank/DDBJ databases">
        <authorList>
            <person name="Varghese N."/>
            <person name="Submissions S."/>
        </authorList>
    </citation>
    <scope>NUCLEOTIDE SEQUENCE [LARGE SCALE GENOMIC DNA]</scope>
    <source>
        <strain evidence="4 5">DSM 21985</strain>
    </source>
</reference>
<dbReference type="PROSITE" id="PS01124">
    <property type="entry name" value="HTH_ARAC_FAMILY_2"/>
    <property type="match status" value="1"/>
</dbReference>
<accession>A0A521DCC2</accession>
<dbReference type="AlphaFoldDB" id="A0A521DCC2"/>
<feature type="domain" description="HTH araC/xylS-type" evidence="3">
    <location>
        <begin position="1"/>
        <end position="59"/>
    </location>
</feature>
<evidence type="ECO:0000313" key="4">
    <source>
        <dbReference type="EMBL" id="SMO69286.1"/>
    </source>
</evidence>
<organism evidence="4 5">
    <name type="scientific">Gracilimonas mengyeensis</name>
    <dbReference type="NCBI Taxonomy" id="1302730"/>
    <lineage>
        <taxon>Bacteria</taxon>
        <taxon>Pseudomonadati</taxon>
        <taxon>Balneolota</taxon>
        <taxon>Balneolia</taxon>
        <taxon>Balneolales</taxon>
        <taxon>Balneolaceae</taxon>
        <taxon>Gracilimonas</taxon>
    </lineage>
</organism>
<evidence type="ECO:0000256" key="2">
    <source>
        <dbReference type="ARBA" id="ARBA00023163"/>
    </source>
</evidence>
<gene>
    <name evidence="4" type="ORF">SAMN06265219_10826</name>
</gene>
<dbReference type="SUPFAM" id="SSF46689">
    <property type="entry name" value="Homeodomain-like"/>
    <property type="match status" value="1"/>
</dbReference>
<protein>
    <submittedName>
        <fullName evidence="4">AraC-type DNA-binding protein</fullName>
    </submittedName>
</protein>
<dbReference type="GO" id="GO:0003700">
    <property type="term" value="F:DNA-binding transcription factor activity"/>
    <property type="evidence" value="ECO:0007669"/>
    <property type="project" value="InterPro"/>
</dbReference>
<evidence type="ECO:0000259" key="3">
    <source>
        <dbReference type="PROSITE" id="PS01124"/>
    </source>
</evidence>
<name>A0A521DCC2_9BACT</name>
<dbReference type="InterPro" id="IPR018060">
    <property type="entry name" value="HTH_AraC"/>
</dbReference>
<keyword evidence="2" id="KW-0804">Transcription</keyword>
<dbReference type="InterPro" id="IPR009057">
    <property type="entry name" value="Homeodomain-like_sf"/>
</dbReference>
<evidence type="ECO:0000313" key="5">
    <source>
        <dbReference type="Proteomes" id="UP000317557"/>
    </source>
</evidence>
<dbReference type="Pfam" id="PF12833">
    <property type="entry name" value="HTH_18"/>
    <property type="match status" value="1"/>
</dbReference>
<dbReference type="EMBL" id="FXTP01000008">
    <property type="protein sequence ID" value="SMO69286.1"/>
    <property type="molecule type" value="Genomic_DNA"/>
</dbReference>
<keyword evidence="1" id="KW-0805">Transcription regulation</keyword>